<proteinExistence type="predicted"/>
<dbReference type="InParanoid" id="A0A165PBV7"/>
<evidence type="ECO:0000313" key="2">
    <source>
        <dbReference type="Proteomes" id="UP000077266"/>
    </source>
</evidence>
<dbReference type="InterPro" id="IPR029063">
    <property type="entry name" value="SAM-dependent_MTases_sf"/>
</dbReference>
<evidence type="ECO:0000313" key="1">
    <source>
        <dbReference type="EMBL" id="KZW01955.1"/>
    </source>
</evidence>
<dbReference type="AlphaFoldDB" id="A0A165PBV7"/>
<dbReference type="OrthoDB" id="61390at2759"/>
<protein>
    <recommendedName>
        <fullName evidence="3">S-adenosyl-L-methionine-dependent methyltransferase</fullName>
    </recommendedName>
</protein>
<organism evidence="1 2">
    <name type="scientific">Exidia glandulosa HHB12029</name>
    <dbReference type="NCBI Taxonomy" id="1314781"/>
    <lineage>
        <taxon>Eukaryota</taxon>
        <taxon>Fungi</taxon>
        <taxon>Dikarya</taxon>
        <taxon>Basidiomycota</taxon>
        <taxon>Agaricomycotina</taxon>
        <taxon>Agaricomycetes</taxon>
        <taxon>Auriculariales</taxon>
        <taxon>Exidiaceae</taxon>
        <taxon>Exidia</taxon>
    </lineage>
</organism>
<dbReference type="Gene3D" id="3.40.50.150">
    <property type="entry name" value="Vaccinia Virus protein VP39"/>
    <property type="match status" value="1"/>
</dbReference>
<gene>
    <name evidence="1" type="ORF">EXIGLDRAFT_665659</name>
</gene>
<name>A0A165PBV7_EXIGL</name>
<dbReference type="SUPFAM" id="SSF53335">
    <property type="entry name" value="S-adenosyl-L-methionine-dependent methyltransferases"/>
    <property type="match status" value="1"/>
</dbReference>
<dbReference type="STRING" id="1314781.A0A165PBV7"/>
<accession>A0A165PBV7</accession>
<evidence type="ECO:0008006" key="3">
    <source>
        <dbReference type="Google" id="ProtNLM"/>
    </source>
</evidence>
<dbReference type="Proteomes" id="UP000077266">
    <property type="component" value="Unassembled WGS sequence"/>
</dbReference>
<dbReference type="EMBL" id="KV425890">
    <property type="protein sequence ID" value="KZW01955.1"/>
    <property type="molecule type" value="Genomic_DNA"/>
</dbReference>
<keyword evidence="2" id="KW-1185">Reference proteome</keyword>
<reference evidence="1 2" key="1">
    <citation type="journal article" date="2016" name="Mol. Biol. Evol.">
        <title>Comparative Genomics of Early-Diverging Mushroom-Forming Fungi Provides Insights into the Origins of Lignocellulose Decay Capabilities.</title>
        <authorList>
            <person name="Nagy L.G."/>
            <person name="Riley R."/>
            <person name="Tritt A."/>
            <person name="Adam C."/>
            <person name="Daum C."/>
            <person name="Floudas D."/>
            <person name="Sun H."/>
            <person name="Yadav J.S."/>
            <person name="Pangilinan J."/>
            <person name="Larsson K.H."/>
            <person name="Matsuura K."/>
            <person name="Barry K."/>
            <person name="Labutti K."/>
            <person name="Kuo R."/>
            <person name="Ohm R.A."/>
            <person name="Bhattacharya S.S."/>
            <person name="Shirouzu T."/>
            <person name="Yoshinaga Y."/>
            <person name="Martin F.M."/>
            <person name="Grigoriev I.V."/>
            <person name="Hibbett D.S."/>
        </authorList>
    </citation>
    <scope>NUCLEOTIDE SEQUENCE [LARGE SCALE GENOMIC DNA]</scope>
    <source>
        <strain evidence="1 2">HHB12029</strain>
    </source>
</reference>
<sequence length="290" mass="31602">MLNASLAAALGVLAALALWQLYRKSRDPYGLFHLELNTPPAQWLNMGLWRDENEDSDFTRACEALALKVARAAHCVPGGRVLAPDVGHACGDSLLLHLTGADLPQPASLTGITSLSVQHDRARSRVKATGTSIPVELFVGDAIYRRGERHPFAPGHERSYTSILAIDCAYHFDTRNIFLQQAFVGLAPGGYVSLADLAVDPLPPFLVRVLLSVLVGVRLANMCTPHDYAATLRQIGYVDVQVEDISAQVFPGFISFLQSKGGAWKVFALMPTLWTRWGGRFVLVSARKPS</sequence>